<name>A0A367LF68_9HYPO</name>
<keyword evidence="2" id="KW-0732">Signal</keyword>
<evidence type="ECO:0000313" key="3">
    <source>
        <dbReference type="EMBL" id="RCI13069.1"/>
    </source>
</evidence>
<feature type="compositionally biased region" description="Basic and acidic residues" evidence="1">
    <location>
        <begin position="298"/>
        <end position="325"/>
    </location>
</feature>
<protein>
    <submittedName>
        <fullName evidence="3">Uncharacterized protein</fullName>
    </submittedName>
</protein>
<keyword evidence="4" id="KW-1185">Reference proteome</keyword>
<evidence type="ECO:0000256" key="1">
    <source>
        <dbReference type="SAM" id="MobiDB-lite"/>
    </source>
</evidence>
<dbReference type="OrthoDB" id="5370830at2759"/>
<dbReference type="PANTHER" id="PTHR38850:SF2">
    <property type="entry name" value="CERATO-PLATANIN"/>
    <property type="match status" value="1"/>
</dbReference>
<feature type="compositionally biased region" description="Basic and acidic residues" evidence="1">
    <location>
        <begin position="64"/>
        <end position="82"/>
    </location>
</feature>
<proteinExistence type="predicted"/>
<feature type="compositionally biased region" description="Basic and acidic residues" evidence="1">
    <location>
        <begin position="220"/>
        <end position="231"/>
    </location>
</feature>
<feature type="compositionally biased region" description="Polar residues" evidence="1">
    <location>
        <begin position="197"/>
        <end position="217"/>
    </location>
</feature>
<dbReference type="PANTHER" id="PTHR38850">
    <property type="entry name" value="CERATO-PLATANIN"/>
    <property type="match status" value="1"/>
</dbReference>
<feature type="signal peptide" evidence="2">
    <location>
        <begin position="1"/>
        <end position="21"/>
    </location>
</feature>
<dbReference type="STRING" id="1330021.A0A367LF68"/>
<feature type="compositionally biased region" description="Polar residues" evidence="1">
    <location>
        <begin position="107"/>
        <end position="117"/>
    </location>
</feature>
<comment type="caution">
    <text evidence="3">The sequence shown here is derived from an EMBL/GenBank/DDBJ whole genome shotgun (WGS) entry which is preliminary data.</text>
</comment>
<dbReference type="EMBL" id="LKCN02000007">
    <property type="protein sequence ID" value="RCI13069.1"/>
    <property type="molecule type" value="Genomic_DNA"/>
</dbReference>
<reference evidence="3 4" key="1">
    <citation type="journal article" date="2015" name="BMC Genomics">
        <title>Insights from the genome of Ophiocordyceps polyrhachis-furcata to pathogenicity and host specificity in insect fungi.</title>
        <authorList>
            <person name="Wichadakul D."/>
            <person name="Kobmoo N."/>
            <person name="Ingsriswang S."/>
            <person name="Tangphatsornruang S."/>
            <person name="Chantasingh D."/>
            <person name="Luangsa-ard J.J."/>
            <person name="Eurwilaichitr L."/>
        </authorList>
    </citation>
    <scope>NUCLEOTIDE SEQUENCE [LARGE SCALE GENOMIC DNA]</scope>
    <source>
        <strain evidence="3 4">BCC 54312</strain>
    </source>
</reference>
<evidence type="ECO:0000313" key="4">
    <source>
        <dbReference type="Proteomes" id="UP000253664"/>
    </source>
</evidence>
<gene>
    <name evidence="3" type="ORF">L249_1119</name>
</gene>
<dbReference type="AlphaFoldDB" id="A0A367LF68"/>
<feature type="compositionally biased region" description="Low complexity" evidence="1">
    <location>
        <begin position="326"/>
        <end position="336"/>
    </location>
</feature>
<accession>A0A367LF68</accession>
<evidence type="ECO:0000256" key="2">
    <source>
        <dbReference type="SAM" id="SignalP"/>
    </source>
</evidence>
<sequence>MLAFVLSSVLVASGAFIPAGAFPCNNCVHDALAPLNVTHNIALKNCTRVPPVSDHKAVAVNELSEPKAVADPENRSKEEQSLAKEFPSGAARGKKKCGKSPVESQAPVESSPAQPSPQDVAGPQGQPSGDDAAGSQEKPQGPPKQQSPAGPPRKKCKKRPFQESQPPMEPQKKPLSPSEKEPQVKPVRKPCKPAPKQSKSSANNGEQQLVTQPSNNGDGVKPDEGRIEPPKTDNPPAETAQKPEESPVDANGINSNDKAEIAGEQLPTASQEPSPQGPADQGEQPADVPGEPATKPGEPAKKPENPAKEPEPSVKEPEAPAKEPGKPSGKPGSSQGRPGGNITATSHVEYSSSIGVLGCKGVDLSRIAYFPGTPGCDDICVKVTYEGRSVNLLRIDNSGSAPSPDNSGTFDMSCQAYDFLLHGTDNKKSCQTGGRTAMSYETVDPDECKHLLSDGVLPISAPNPNYYVQCANHPTFNQGSLKLALFNINDARCKYGIDEECSCSGVGDPKCRSGLGQGNTRQLQGLEVVDPSYGG</sequence>
<dbReference type="Proteomes" id="UP000253664">
    <property type="component" value="Unassembled WGS sequence"/>
</dbReference>
<feature type="chain" id="PRO_5016594782" evidence="2">
    <location>
        <begin position="22"/>
        <end position="535"/>
    </location>
</feature>
<organism evidence="3 4">
    <name type="scientific">Ophiocordyceps polyrhachis-furcata BCC 54312</name>
    <dbReference type="NCBI Taxonomy" id="1330021"/>
    <lineage>
        <taxon>Eukaryota</taxon>
        <taxon>Fungi</taxon>
        <taxon>Dikarya</taxon>
        <taxon>Ascomycota</taxon>
        <taxon>Pezizomycotina</taxon>
        <taxon>Sordariomycetes</taxon>
        <taxon>Hypocreomycetidae</taxon>
        <taxon>Hypocreales</taxon>
        <taxon>Ophiocordycipitaceae</taxon>
        <taxon>Ophiocordyceps</taxon>
    </lineage>
</organism>
<feature type="region of interest" description="Disordered" evidence="1">
    <location>
        <begin position="64"/>
        <end position="345"/>
    </location>
</feature>